<dbReference type="SUPFAM" id="SSF161084">
    <property type="entry name" value="MAPEG domain-like"/>
    <property type="match status" value="1"/>
</dbReference>
<dbReference type="InterPro" id="IPR001129">
    <property type="entry name" value="Membr-assoc_MAPEG"/>
</dbReference>
<evidence type="ECO:0000313" key="6">
    <source>
        <dbReference type="Proteomes" id="UP000490939"/>
    </source>
</evidence>
<dbReference type="PANTHER" id="PTHR35371">
    <property type="entry name" value="INNER MEMBRANE PROTEIN"/>
    <property type="match status" value="1"/>
</dbReference>
<comment type="caution">
    <text evidence="5">The sequence shown here is derived from an EMBL/GenBank/DDBJ whole genome shotgun (WGS) entry which is preliminary data.</text>
</comment>
<dbReference type="AlphaFoldDB" id="A0A8H3U9M0"/>
<gene>
    <name evidence="5" type="ORF">EG327_000374</name>
</gene>
<keyword evidence="6" id="KW-1185">Reference proteome</keyword>
<keyword evidence="3" id="KW-1133">Transmembrane helix</keyword>
<dbReference type="Proteomes" id="UP000490939">
    <property type="component" value="Unassembled WGS sequence"/>
</dbReference>
<evidence type="ECO:0000256" key="2">
    <source>
        <dbReference type="ARBA" id="ARBA00022692"/>
    </source>
</evidence>
<comment type="subcellular location">
    <subcellularLocation>
        <location evidence="1">Membrane</location>
    </subcellularLocation>
</comment>
<dbReference type="Gene3D" id="1.20.120.550">
    <property type="entry name" value="Membrane associated eicosanoid/glutathione metabolism-like domain"/>
    <property type="match status" value="1"/>
</dbReference>
<accession>A0A8H3U9M0</accession>
<dbReference type="GO" id="GO:0016020">
    <property type="term" value="C:membrane"/>
    <property type="evidence" value="ECO:0007669"/>
    <property type="project" value="UniProtKB-SubCell"/>
</dbReference>
<sequence>MRSSSAVMQNRALKQTTMSLLYKLGLGLSEAGLEPAARPGAIILSQFLLNYLITQPRFQKIAYGIDNNADPRPDLAEKGPKAVKEGKLSQQQLDRINRLQSAHNNGLENLPLFSLAICFALIAKVPGSFVNKFGLTYTLARVAYVLNYYYVETEGASQVRTVLWWIGNISCATTIWKAAKAYGGNPLI</sequence>
<keyword evidence="2" id="KW-0812">Transmembrane</keyword>
<protein>
    <submittedName>
        <fullName evidence="5">Uncharacterized protein</fullName>
    </submittedName>
</protein>
<evidence type="ECO:0000256" key="4">
    <source>
        <dbReference type="ARBA" id="ARBA00023136"/>
    </source>
</evidence>
<evidence type="ECO:0000313" key="5">
    <source>
        <dbReference type="EMBL" id="KAE9965668.1"/>
    </source>
</evidence>
<proteinExistence type="predicted"/>
<dbReference type="InterPro" id="IPR023352">
    <property type="entry name" value="MAPEG-like_dom_sf"/>
</dbReference>
<organism evidence="5 6">
    <name type="scientific">Venturia inaequalis</name>
    <name type="common">Apple scab fungus</name>
    <dbReference type="NCBI Taxonomy" id="5025"/>
    <lineage>
        <taxon>Eukaryota</taxon>
        <taxon>Fungi</taxon>
        <taxon>Dikarya</taxon>
        <taxon>Ascomycota</taxon>
        <taxon>Pezizomycotina</taxon>
        <taxon>Dothideomycetes</taxon>
        <taxon>Pleosporomycetidae</taxon>
        <taxon>Venturiales</taxon>
        <taxon>Venturiaceae</taxon>
        <taxon>Venturia</taxon>
    </lineage>
</organism>
<keyword evidence="4" id="KW-0472">Membrane</keyword>
<reference evidence="5 6" key="1">
    <citation type="submission" date="2019-07" db="EMBL/GenBank/DDBJ databases">
        <title>Venturia inaequalis Genome Resource.</title>
        <authorList>
            <person name="Lichtner F.J."/>
        </authorList>
    </citation>
    <scope>NUCLEOTIDE SEQUENCE [LARGE SCALE GENOMIC DNA]</scope>
    <source>
        <strain evidence="5 6">DMI_063113</strain>
    </source>
</reference>
<evidence type="ECO:0000256" key="1">
    <source>
        <dbReference type="ARBA" id="ARBA00004370"/>
    </source>
</evidence>
<dbReference type="EMBL" id="WNWR01001067">
    <property type="protein sequence ID" value="KAE9965668.1"/>
    <property type="molecule type" value="Genomic_DNA"/>
</dbReference>
<evidence type="ECO:0000256" key="3">
    <source>
        <dbReference type="ARBA" id="ARBA00022989"/>
    </source>
</evidence>
<dbReference type="Pfam" id="PF01124">
    <property type="entry name" value="MAPEG"/>
    <property type="match status" value="1"/>
</dbReference>
<dbReference type="PANTHER" id="PTHR35371:SF2">
    <property type="entry name" value="MAPEG FAMILY PROTEIN"/>
    <property type="match status" value="1"/>
</dbReference>
<name>A0A8H3U9M0_VENIN</name>